<feature type="region of interest" description="Disordered" evidence="1">
    <location>
        <begin position="590"/>
        <end position="630"/>
    </location>
</feature>
<gene>
    <name evidence="3" type="ORF">T440DRAFT_472614</name>
</gene>
<name>A0A6A7AQX9_9PLEO</name>
<evidence type="ECO:0000256" key="2">
    <source>
        <dbReference type="SAM" id="Phobius"/>
    </source>
</evidence>
<evidence type="ECO:0000313" key="4">
    <source>
        <dbReference type="Proteomes" id="UP000799423"/>
    </source>
</evidence>
<keyword evidence="2" id="KW-1133">Transmembrane helix</keyword>
<keyword evidence="4" id="KW-1185">Reference proteome</keyword>
<dbReference type="AlphaFoldDB" id="A0A6A7AQX9"/>
<feature type="region of interest" description="Disordered" evidence="1">
    <location>
        <begin position="737"/>
        <end position="801"/>
    </location>
</feature>
<feature type="compositionally biased region" description="Polar residues" evidence="1">
    <location>
        <begin position="93"/>
        <end position="110"/>
    </location>
</feature>
<protein>
    <submittedName>
        <fullName evidence="3">Uncharacterized protein</fullName>
    </submittedName>
</protein>
<feature type="region of interest" description="Disordered" evidence="1">
    <location>
        <begin position="709"/>
        <end position="728"/>
    </location>
</feature>
<organism evidence="3 4">
    <name type="scientific">Plenodomus tracheiphilus IPT5</name>
    <dbReference type="NCBI Taxonomy" id="1408161"/>
    <lineage>
        <taxon>Eukaryota</taxon>
        <taxon>Fungi</taxon>
        <taxon>Dikarya</taxon>
        <taxon>Ascomycota</taxon>
        <taxon>Pezizomycotina</taxon>
        <taxon>Dothideomycetes</taxon>
        <taxon>Pleosporomycetidae</taxon>
        <taxon>Pleosporales</taxon>
        <taxon>Pleosporineae</taxon>
        <taxon>Leptosphaeriaceae</taxon>
        <taxon>Plenodomus</taxon>
    </lineage>
</organism>
<feature type="region of interest" description="Disordered" evidence="1">
    <location>
        <begin position="90"/>
        <end position="134"/>
    </location>
</feature>
<dbReference type="PANTHER" id="PTHR33604">
    <property type="entry name" value="OSJNBA0004B13.7 PROTEIN"/>
    <property type="match status" value="1"/>
</dbReference>
<sequence length="801" mass="89260">MVAARGRSTDRGWLQQGLIRSNMLGKTLLPGDEELGKKDDDHRFVPARRSAWSGWNHTFRWRRRRNLLLLIALLVVWSLHRSMGGVWAPSEVGGSTSPPGRPHNPSTTYDKPTYDNDEPTGAPPGIAKPHRGETASHTYNGQVRFFRLARTLRPAASRSRGYEKENRNILFAVSSLQSAATLLPMICEMSKWSRNHVHAAFMGRADIGLEDLLEINGIEKEKCSAVWHDARPDFMEYSSDIRSENAVMGAMSHIYSFLHPQAIIMDDSLSEDAFFVRGIRVKSTSLDLPLIEVPKDRVADFTWVTRLDAGSLRNWHTPTVDILVQVTPGSSSVLRLLKSIRDADYSGLTPPRIILELPANLDISVKQHIEKFTWPPHDDAETPAALGGLILRRRITNLHTTQEDSAIRFLELSYPATHDSHVLLLSPQAQLSPQYFHFVKYSLLEYKYSTFGQDDNTALMGISLDLPSTLLDGKNALAPPELGDMHTERYTKLYPNVKSVPFLWQAPNTHAALFFGEKWVEWHGFLGNRVRKHQSNAKAKPRKKEVSETMPSWAEYMLEFMRARGYAILYPAATPQALVTVHNELYHAPEEFTPPQKDDDLPTPSDLPEPFLKGDIPPPPPSHIEPPTLTPSTPLHEALPFTGDLPEIPHLPYLQYTGKLTAHKTIVKTAKEYADVFRKEIGGCEVKDGKRRKVVKGETADLFCFGEEDEEEWVSEGDADGDDGDGVDKLKEELDKLLEEEDAENGLLGSSSSSSVSVGMASTVSKTSMSTSTSTSTSTSMSTTSSIGASKATERVATDEF</sequence>
<dbReference type="EMBL" id="MU006346">
    <property type="protein sequence ID" value="KAF2845483.1"/>
    <property type="molecule type" value="Genomic_DNA"/>
</dbReference>
<keyword evidence="2" id="KW-0812">Transmembrane</keyword>
<evidence type="ECO:0000313" key="3">
    <source>
        <dbReference type="EMBL" id="KAF2845483.1"/>
    </source>
</evidence>
<keyword evidence="2" id="KW-0472">Membrane</keyword>
<dbReference type="PANTHER" id="PTHR33604:SF3">
    <property type="entry name" value="OSJNBA0004B13.7 PROTEIN"/>
    <property type="match status" value="1"/>
</dbReference>
<evidence type="ECO:0000256" key="1">
    <source>
        <dbReference type="SAM" id="MobiDB-lite"/>
    </source>
</evidence>
<dbReference type="Proteomes" id="UP000799423">
    <property type="component" value="Unassembled WGS sequence"/>
</dbReference>
<proteinExistence type="predicted"/>
<feature type="compositionally biased region" description="Acidic residues" evidence="1">
    <location>
        <begin position="709"/>
        <end position="725"/>
    </location>
</feature>
<feature type="compositionally biased region" description="Basic and acidic residues" evidence="1">
    <location>
        <begin position="792"/>
        <end position="801"/>
    </location>
</feature>
<accession>A0A6A7AQX9</accession>
<dbReference type="OrthoDB" id="5397682at2759"/>
<reference evidence="3" key="1">
    <citation type="submission" date="2020-01" db="EMBL/GenBank/DDBJ databases">
        <authorList>
            <consortium name="DOE Joint Genome Institute"/>
            <person name="Haridas S."/>
            <person name="Albert R."/>
            <person name="Binder M."/>
            <person name="Bloem J."/>
            <person name="Labutti K."/>
            <person name="Salamov A."/>
            <person name="Andreopoulos B."/>
            <person name="Baker S.E."/>
            <person name="Barry K."/>
            <person name="Bills G."/>
            <person name="Bluhm B.H."/>
            <person name="Cannon C."/>
            <person name="Castanera R."/>
            <person name="Culley D.E."/>
            <person name="Daum C."/>
            <person name="Ezra D."/>
            <person name="Gonzalez J.B."/>
            <person name="Henrissat B."/>
            <person name="Kuo A."/>
            <person name="Liang C."/>
            <person name="Lipzen A."/>
            <person name="Lutzoni F."/>
            <person name="Magnuson J."/>
            <person name="Mondo S."/>
            <person name="Nolan M."/>
            <person name="Ohm R."/>
            <person name="Pangilinan J."/>
            <person name="Park H.-J."/>
            <person name="Ramirez L."/>
            <person name="Alfaro M."/>
            <person name="Sun H."/>
            <person name="Tritt A."/>
            <person name="Yoshinaga Y."/>
            <person name="Zwiers L.-H."/>
            <person name="Turgeon B.G."/>
            <person name="Goodwin S.B."/>
            <person name="Spatafora J.W."/>
            <person name="Crous P.W."/>
            <person name="Grigoriev I.V."/>
        </authorList>
    </citation>
    <scope>NUCLEOTIDE SEQUENCE</scope>
    <source>
        <strain evidence="3">IPT5</strain>
    </source>
</reference>
<feature type="compositionally biased region" description="Basic and acidic residues" evidence="1">
    <location>
        <begin position="590"/>
        <end position="600"/>
    </location>
</feature>
<feature type="transmembrane region" description="Helical" evidence="2">
    <location>
        <begin position="67"/>
        <end position="88"/>
    </location>
</feature>
<feature type="compositionally biased region" description="Low complexity" evidence="1">
    <location>
        <begin position="750"/>
        <end position="786"/>
    </location>
</feature>